<feature type="region of interest" description="Disordered" evidence="1">
    <location>
        <begin position="802"/>
        <end position="838"/>
    </location>
</feature>
<organism evidence="3 4">
    <name type="scientific">Plutella xylostella</name>
    <name type="common">Diamondback moth</name>
    <name type="synonym">Plutella maculipennis</name>
    <dbReference type="NCBI Taxonomy" id="51655"/>
    <lineage>
        <taxon>Eukaryota</taxon>
        <taxon>Metazoa</taxon>
        <taxon>Ecdysozoa</taxon>
        <taxon>Arthropoda</taxon>
        <taxon>Hexapoda</taxon>
        <taxon>Insecta</taxon>
        <taxon>Pterygota</taxon>
        <taxon>Neoptera</taxon>
        <taxon>Endopterygota</taxon>
        <taxon>Lepidoptera</taxon>
        <taxon>Glossata</taxon>
        <taxon>Ditrysia</taxon>
        <taxon>Yponomeutoidea</taxon>
        <taxon>Plutellidae</taxon>
        <taxon>Plutella</taxon>
    </lineage>
</organism>
<accession>A0ABQ7PX31</accession>
<proteinExistence type="predicted"/>
<feature type="compositionally biased region" description="Polar residues" evidence="1">
    <location>
        <begin position="754"/>
        <end position="766"/>
    </location>
</feature>
<evidence type="ECO:0008006" key="5">
    <source>
        <dbReference type="Google" id="ProtNLM"/>
    </source>
</evidence>
<feature type="compositionally biased region" description="Polar residues" evidence="1">
    <location>
        <begin position="444"/>
        <end position="467"/>
    </location>
</feature>
<protein>
    <recommendedName>
        <fullName evidence="5">Cuticular protein</fullName>
    </recommendedName>
</protein>
<gene>
    <name evidence="3" type="ORF">JYU34_019982</name>
</gene>
<name>A0ABQ7PX31_PLUXY</name>
<evidence type="ECO:0000313" key="3">
    <source>
        <dbReference type="EMBL" id="KAG7297049.1"/>
    </source>
</evidence>
<evidence type="ECO:0000256" key="1">
    <source>
        <dbReference type="SAM" id="MobiDB-lite"/>
    </source>
</evidence>
<feature type="region of interest" description="Disordered" evidence="1">
    <location>
        <begin position="435"/>
        <end position="487"/>
    </location>
</feature>
<dbReference type="Proteomes" id="UP000823941">
    <property type="component" value="Chromosome 27"/>
</dbReference>
<sequence length="838" mass="91034">MRWPSSFVAILLCIAVSADTDRPRRDLQTILKIKDAIASKIFGTNCSNTEKQNATFYRIPGHENILIKAVPIGLHINQGAELINVPASPQNPTLALLESYLETSTPDDTLKALQRAQTLIQSGILTDQAALDKLLVHSRYPGQVSAYIAQDNYLYPGAPQAVPAPPKPLPILTSGISYFDAPVGGPIHNSYGAPIFQQPILFKEPKQLRPPTVHHHTILTGVRPETRVPAVVYGAFNPFFEDQKVNVQKISKPASSYSYTQLHRNGAASTYGAQMPAEVAQVRPLVLERITEITNRLPNLVRPHIHSHPPRFSTIHRLPEVVVQDHYHPSVLNIPQQGGFSYKQVHNDGSVSTYYNNETPVRPVLLELPPKTSRLVKKYDGKGGYYYERVNADGSVTRCLDSEGRVPLPLNHFQSKPPVMHPIVHDRIEAIAAAPSQPAPAPPKTSTQVNNSAGNQASNGYSYQQINSDGSVSSFHSSQVSSAAAPQQVVRPKPVRLPPPAVPEVELEHTVVVGAPLGPAPVVTLYDAPGVVATDPRGQQPVNVFPIPSGSPHVHKYPVHVHAPPSHVHIQYPHQPLPSNGQQIASDVSVHKIANFVRPVHHHVESIGAGGFVYKQLQKDGPVTTQTSSGKVQGSQNLHVNTAAQKETQGAFVKPILGNYVYKQIVHNNPNFTVVKVENPSPVQSPSIDSRFGTQGIYSYKQVTNINAASVKPVATAKPVANSKPLTSRVTQSGSKDQVKVIVGEDSIGTHSASGNFKYVQTNSPASTTTTTSQKVKPEDSLENNPIIVSDVTKAPAVNFSYKQNHDDGTTTSFQSSNENHITVKVNSEQEHQRGDIP</sequence>
<evidence type="ECO:0000313" key="4">
    <source>
        <dbReference type="Proteomes" id="UP000823941"/>
    </source>
</evidence>
<evidence type="ECO:0000256" key="2">
    <source>
        <dbReference type="SAM" id="SignalP"/>
    </source>
</evidence>
<keyword evidence="4" id="KW-1185">Reference proteome</keyword>
<reference evidence="3 4" key="1">
    <citation type="submission" date="2021-06" db="EMBL/GenBank/DDBJ databases">
        <title>A haploid diamondback moth (Plutella xylostella L.) genome assembly resolves 31 chromosomes and identifies a diamide resistance mutation.</title>
        <authorList>
            <person name="Ward C.M."/>
            <person name="Perry K.D."/>
            <person name="Baker G."/>
            <person name="Powis K."/>
            <person name="Heckel D.G."/>
            <person name="Baxter S.W."/>
        </authorList>
    </citation>
    <scope>NUCLEOTIDE SEQUENCE [LARGE SCALE GENOMIC DNA]</scope>
    <source>
        <strain evidence="3 4">LV</strain>
        <tissue evidence="3">Single pupa</tissue>
    </source>
</reference>
<feature type="chain" id="PRO_5047205387" description="Cuticular protein" evidence="2">
    <location>
        <begin position="21"/>
        <end position="838"/>
    </location>
</feature>
<comment type="caution">
    <text evidence="3">The sequence shown here is derived from an EMBL/GenBank/DDBJ whole genome shotgun (WGS) entry which is preliminary data.</text>
</comment>
<keyword evidence="2" id="KW-0732">Signal</keyword>
<dbReference type="EMBL" id="JAHIBW010000027">
    <property type="protein sequence ID" value="KAG7297049.1"/>
    <property type="molecule type" value="Genomic_DNA"/>
</dbReference>
<feature type="compositionally biased region" description="Basic and acidic residues" evidence="1">
    <location>
        <begin position="828"/>
        <end position="838"/>
    </location>
</feature>
<feature type="signal peptide" evidence="2">
    <location>
        <begin position="1"/>
        <end position="20"/>
    </location>
</feature>
<feature type="compositionally biased region" description="Low complexity" evidence="1">
    <location>
        <begin position="468"/>
        <end position="487"/>
    </location>
</feature>
<feature type="region of interest" description="Disordered" evidence="1">
    <location>
        <begin position="754"/>
        <end position="780"/>
    </location>
</feature>
<feature type="compositionally biased region" description="Polar residues" evidence="1">
    <location>
        <begin position="810"/>
        <end position="827"/>
    </location>
</feature>